<reference evidence="7" key="1">
    <citation type="journal article" date="2020" name="Nature">
        <title>Giant virus diversity and host interactions through global metagenomics.</title>
        <authorList>
            <person name="Schulz F."/>
            <person name="Roux S."/>
            <person name="Paez-Espino D."/>
            <person name="Jungbluth S."/>
            <person name="Walsh D.A."/>
            <person name="Denef V.J."/>
            <person name="McMahon K.D."/>
            <person name="Konstantinidis K.T."/>
            <person name="Eloe-Fadrosh E.A."/>
            <person name="Kyrpides N.C."/>
            <person name="Woyke T."/>
        </authorList>
    </citation>
    <scope>NUCLEOTIDE SEQUENCE</scope>
    <source>
        <strain evidence="7">GVMAG-S-1062768-28</strain>
    </source>
</reference>
<evidence type="ECO:0000256" key="3">
    <source>
        <dbReference type="ARBA" id="ARBA00022679"/>
    </source>
</evidence>
<dbReference type="InterPro" id="IPR006592">
    <property type="entry name" value="RNA_pol_N"/>
</dbReference>
<dbReference type="SMART" id="SM00663">
    <property type="entry name" value="RPOLA_N"/>
    <property type="match status" value="1"/>
</dbReference>
<dbReference type="Gene3D" id="4.10.860.120">
    <property type="entry name" value="RNA polymerase II, clamp domain"/>
    <property type="match status" value="1"/>
</dbReference>
<dbReference type="InterPro" id="IPR000722">
    <property type="entry name" value="RNA_pol_asu"/>
</dbReference>
<proteinExistence type="predicted"/>
<evidence type="ECO:0000256" key="4">
    <source>
        <dbReference type="ARBA" id="ARBA00022695"/>
    </source>
</evidence>
<dbReference type="Pfam" id="PF00623">
    <property type="entry name" value="RNA_pol_Rpb1_2"/>
    <property type="match status" value="1"/>
</dbReference>
<evidence type="ECO:0000256" key="5">
    <source>
        <dbReference type="ARBA" id="ARBA00023163"/>
    </source>
</evidence>
<dbReference type="EC" id="2.7.7.6" evidence="1"/>
<sequence length="490" mass="56675">MSVAQHVITGVQISVWSASDIEKQAALDLTENTTNRISIASVINNRFGSTDSRTMCYECRQNGQTCSGHWGMIRLGCAIPNPLFIKDIRNLTQCFCRKCSTLLYDKKRMELNDMLQLPGEERIRKVCDILTKTKGIFHCPNQKCKLPVDEIIIQDDKNFFVRYPEEGKKKKKLQLEYEEIYAMFKNISNEDLVSLGFNENLIDNPIYKNPATFTHSMMEHRHQNRPEDYFITILPVLPLAIRPCIAMGKDIKHDGSTILYQLILKAVKAFKEAKNDEVASSAKEIIQKHIFALYKQKNDDTNKKSFNSMWNRLSGKNGHFRASVEAKRANHGGRTVVGNAPYLPFGGVELPQEMAKISQIEYVFAGNLDYWNKILYNDKRLYKLAEDNYDHLKKMPRQPVYLTKKPFIFYDPIVQYVLRDNKKTSFKFIDRLEIGDIVHRKLRTGDVAIINRQPTIRKENFNAHRIFICPNPEKRTLGIPLPCCQSYNMD</sequence>
<evidence type="ECO:0000256" key="2">
    <source>
        <dbReference type="ARBA" id="ARBA00022478"/>
    </source>
</evidence>
<dbReference type="EMBL" id="MN740695">
    <property type="protein sequence ID" value="QHU08200.1"/>
    <property type="molecule type" value="Genomic_DNA"/>
</dbReference>
<protein>
    <recommendedName>
        <fullName evidence="1">DNA-directed RNA polymerase</fullName>
        <ecNumber evidence="1">2.7.7.6</ecNumber>
    </recommendedName>
</protein>
<dbReference type="Gene3D" id="3.30.1490.180">
    <property type="entry name" value="RNA polymerase ii"/>
    <property type="match status" value="1"/>
</dbReference>
<evidence type="ECO:0000256" key="1">
    <source>
        <dbReference type="ARBA" id="ARBA00012418"/>
    </source>
</evidence>
<dbReference type="InterPro" id="IPR007080">
    <property type="entry name" value="RNA_pol_Rpb1_1"/>
</dbReference>
<keyword evidence="2" id="KW-0240">DNA-directed RNA polymerase</keyword>
<dbReference type="PANTHER" id="PTHR19376:SF32">
    <property type="entry name" value="DNA-DIRECTED RNA POLYMERASE III SUBUNIT RPC1"/>
    <property type="match status" value="1"/>
</dbReference>
<keyword evidence="4" id="KW-0548">Nucleotidyltransferase</keyword>
<dbReference type="SUPFAM" id="SSF64484">
    <property type="entry name" value="beta and beta-prime subunits of DNA dependent RNA-polymerase"/>
    <property type="match status" value="1"/>
</dbReference>
<dbReference type="PANTHER" id="PTHR19376">
    <property type="entry name" value="DNA-DIRECTED RNA POLYMERASE"/>
    <property type="match status" value="1"/>
</dbReference>
<dbReference type="InterPro" id="IPR045867">
    <property type="entry name" value="DNA-dir_RpoC_beta_prime"/>
</dbReference>
<evidence type="ECO:0000259" key="6">
    <source>
        <dbReference type="SMART" id="SM00663"/>
    </source>
</evidence>
<dbReference type="GO" id="GO:0006351">
    <property type="term" value="P:DNA-templated transcription"/>
    <property type="evidence" value="ECO:0007669"/>
    <property type="project" value="InterPro"/>
</dbReference>
<dbReference type="InterPro" id="IPR044893">
    <property type="entry name" value="RNA_pol_Rpb1_clamp_domain"/>
</dbReference>
<keyword evidence="3" id="KW-0808">Transferase</keyword>
<feature type="domain" description="RNA polymerase N-terminal" evidence="6">
    <location>
        <begin position="227"/>
        <end position="490"/>
    </location>
</feature>
<organism evidence="7">
    <name type="scientific">viral metagenome</name>
    <dbReference type="NCBI Taxonomy" id="1070528"/>
    <lineage>
        <taxon>unclassified sequences</taxon>
        <taxon>metagenomes</taxon>
        <taxon>organismal metagenomes</taxon>
    </lineage>
</organism>
<keyword evidence="5" id="KW-0804">Transcription</keyword>
<dbReference type="Gene3D" id="2.40.40.20">
    <property type="match status" value="1"/>
</dbReference>
<dbReference type="GO" id="GO:0003899">
    <property type="term" value="F:DNA-directed RNA polymerase activity"/>
    <property type="evidence" value="ECO:0007669"/>
    <property type="project" value="UniProtKB-EC"/>
</dbReference>
<evidence type="ECO:0000313" key="7">
    <source>
        <dbReference type="EMBL" id="QHU08200.1"/>
    </source>
</evidence>
<dbReference type="Pfam" id="PF04997">
    <property type="entry name" value="RNA_pol_Rpb1_1"/>
    <property type="match status" value="2"/>
</dbReference>
<accession>A0A6C0JU22</accession>
<name>A0A6C0JU22_9ZZZZ</name>
<dbReference type="GO" id="GO:0000428">
    <property type="term" value="C:DNA-directed RNA polymerase complex"/>
    <property type="evidence" value="ECO:0007669"/>
    <property type="project" value="UniProtKB-KW"/>
</dbReference>
<dbReference type="GO" id="GO:0003677">
    <property type="term" value="F:DNA binding"/>
    <property type="evidence" value="ECO:0007669"/>
    <property type="project" value="InterPro"/>
</dbReference>
<dbReference type="AlphaFoldDB" id="A0A6C0JU22"/>